<keyword evidence="1" id="KW-0677">Repeat</keyword>
<proteinExistence type="predicted"/>
<evidence type="ECO:0000313" key="5">
    <source>
        <dbReference type="Proteomes" id="UP001150942"/>
    </source>
</evidence>
<dbReference type="PANTHER" id="PTHR10039:SF16">
    <property type="entry name" value="GPI INOSITOL-DEACYLASE"/>
    <property type="match status" value="1"/>
</dbReference>
<dbReference type="Proteomes" id="UP001150942">
    <property type="component" value="Unassembled WGS sequence"/>
</dbReference>
<dbReference type="OrthoDB" id="7464126at2759"/>
<feature type="domain" description="Nephrocystin 3-like N-terminal" evidence="3">
    <location>
        <begin position="332"/>
        <end position="499"/>
    </location>
</feature>
<dbReference type="SUPFAM" id="SSF52540">
    <property type="entry name" value="P-loop containing nucleoside triphosphate hydrolases"/>
    <property type="match status" value="1"/>
</dbReference>
<evidence type="ECO:0008006" key="6">
    <source>
        <dbReference type="Google" id="ProtNLM"/>
    </source>
</evidence>
<dbReference type="PANTHER" id="PTHR10039">
    <property type="entry name" value="AMELOGENIN"/>
    <property type="match status" value="1"/>
</dbReference>
<evidence type="ECO:0000259" key="3">
    <source>
        <dbReference type="Pfam" id="PF24883"/>
    </source>
</evidence>
<dbReference type="Gene3D" id="1.25.40.20">
    <property type="entry name" value="Ankyrin repeat-containing domain"/>
    <property type="match status" value="1"/>
</dbReference>
<dbReference type="InterPro" id="IPR027417">
    <property type="entry name" value="P-loop_NTPase"/>
</dbReference>
<protein>
    <recommendedName>
        <fullName evidence="6">NACHT domain-containing protein</fullName>
    </recommendedName>
</protein>
<evidence type="ECO:0000256" key="1">
    <source>
        <dbReference type="ARBA" id="ARBA00022737"/>
    </source>
</evidence>
<dbReference type="EMBL" id="JAPQKQ010000002">
    <property type="protein sequence ID" value="KAJ5207893.1"/>
    <property type="molecule type" value="Genomic_DNA"/>
</dbReference>
<dbReference type="InterPro" id="IPR056125">
    <property type="entry name" value="DUF7708"/>
</dbReference>
<feature type="domain" description="DUF7708" evidence="2">
    <location>
        <begin position="107"/>
        <end position="248"/>
    </location>
</feature>
<dbReference type="Pfam" id="PF23397">
    <property type="entry name" value="DUF7104"/>
    <property type="match status" value="1"/>
</dbReference>
<comment type="caution">
    <text evidence="4">The sequence shown here is derived from an EMBL/GenBank/DDBJ whole genome shotgun (WGS) entry which is preliminary data.</text>
</comment>
<evidence type="ECO:0000259" key="2">
    <source>
        <dbReference type="Pfam" id="PF24809"/>
    </source>
</evidence>
<reference evidence="4" key="2">
    <citation type="journal article" date="2023" name="IMA Fungus">
        <title>Comparative genomic study of the Penicillium genus elucidates a diverse pangenome and 15 lateral gene transfer events.</title>
        <authorList>
            <person name="Petersen C."/>
            <person name="Sorensen T."/>
            <person name="Nielsen M.R."/>
            <person name="Sondergaard T.E."/>
            <person name="Sorensen J.L."/>
            <person name="Fitzpatrick D.A."/>
            <person name="Frisvad J.C."/>
            <person name="Nielsen K.L."/>
        </authorList>
    </citation>
    <scope>NUCLEOTIDE SEQUENCE</scope>
    <source>
        <strain evidence="4">IBT 20477</strain>
    </source>
</reference>
<evidence type="ECO:0000313" key="4">
    <source>
        <dbReference type="EMBL" id="KAJ5207893.1"/>
    </source>
</evidence>
<gene>
    <name evidence="4" type="ORF">N7449_002272</name>
</gene>
<dbReference type="InterPro" id="IPR036770">
    <property type="entry name" value="Ankyrin_rpt-contain_sf"/>
</dbReference>
<sequence length="1357" mass="152179">MTSSLPGPLIVTRSSVSTTDTASAGSSSQALQTDDLWEKAHKNLSEKDKETIAQVLITQNPSSSSLNTSITEIILQDVKAKRQECRPGWTVKIGKTQVNVRAVADKLIDWLDKFKSIGDVAVSVDPLHAAPPWVAIRFVLGAAVAGKDQMAALLSGLNRILYVMYRCRLYELLFQPAGKGISSDAKLQLALENFRTSLLGLYKLVLHFLATALRVCQKSRIKQTLDAFWSPCDIQTFEEDCQATENRVEKECQNCERYLQGQERTESSRYRAMLNDLPQLKELKSSIDHANNTVTEVWEILQGNMIFKILTWISKLPYEDYHKFARTDRTPDTGDWIVGHWNFQQWKLSEKSTILWLHGIPGAGKTKLVSKVIDHFKDEHSDYGLAYFYCNRDDDARRDSGNILRSFVKQLCKRSQNNAFHKVILQAHQEYRSSGGASVQMSFDESKEILSQLSNGYPKMVMILDALDESFPKSRDDLIEAFNWLAARSDNVKVFVSSRRDDDIKWQLEQKSNIGISATDNQRDIRKFVNEKIENGQKAQKRRPFSAELKRDIVTTLYEKSDGMFQWAALQIEQILGLKLEVDIRQRLGKLPKGLKEAYDEIFRKIQSAEGSYPEIADRAFLWILYSPRPLKPEALSGLIGRSLCAGKYATPDLDFDTIIDACGNLLVLRRGECRFSHLSVQEYIEERKDCQNSLSAVEPACARLAMTAIMSLSDLCAVIEIWEISNPGTRVAKNIAPPELRHTMKYWPFYTKRALENNSSKQLELMLLDLFSITNTKVFKFWLRAILPLQKFAFTPEYIRQINMANKEVEGQQFSPTALYCAAALGLKIVVAKLLSEGANVTEDGSMESPIIAAARSGCPETVSLFLDSDSAIPGSLICQSISATAEKEVALVLLRYGLRAQSSNDSSFHSLCFMAATESTSGDIVIEFLLAGFPEVSITETMLQKAVKSPLLSDSMVGLLLDQNLKISITESTFQEIAARIPAGSWVDHYLETYGRNIDVFRSDKSSMFKDHQSVYQRVELILEKRPEIPINAATFHAVMAQGPSAEMISLLLEKMPVTVITEATLMTAAGKESHKLLPLLLEKRPDLPISEAIVKAAAANLTHAAKFLPLLLGKMPDLIINEAILVAAAANSHLADKLMPYLLERQPDILISEATLETAAMNPCDGRAENLMQLLLSKKPDLNISEHLIKSMLSGSNTASAFYVLMKGRPATIVTEDLFDIAAKNETNALLLMFILLEHNPDLLPYKAVLLSAVQNKSLGGQWWDILYDRWTNHRLAEDFLQAVIDETRNGILMMIFFPSNQYTTEAKIQAAAKSALEWEGNLVKEKKENPNWEVDMAYPRNISPDPLQCDNDS</sequence>
<keyword evidence="5" id="KW-1185">Reference proteome</keyword>
<dbReference type="SUPFAM" id="SSF48403">
    <property type="entry name" value="Ankyrin repeat"/>
    <property type="match status" value="1"/>
</dbReference>
<dbReference type="Pfam" id="PF24883">
    <property type="entry name" value="NPHP3_N"/>
    <property type="match status" value="1"/>
</dbReference>
<organism evidence="4 5">
    <name type="scientific">Penicillium cf. viridicatum</name>
    <dbReference type="NCBI Taxonomy" id="2972119"/>
    <lineage>
        <taxon>Eukaryota</taxon>
        <taxon>Fungi</taxon>
        <taxon>Dikarya</taxon>
        <taxon>Ascomycota</taxon>
        <taxon>Pezizomycotina</taxon>
        <taxon>Eurotiomycetes</taxon>
        <taxon>Eurotiomycetidae</taxon>
        <taxon>Eurotiales</taxon>
        <taxon>Aspergillaceae</taxon>
        <taxon>Penicillium</taxon>
    </lineage>
</organism>
<dbReference type="Pfam" id="PF24809">
    <property type="entry name" value="DUF7708"/>
    <property type="match status" value="1"/>
</dbReference>
<accession>A0A9W9MV19</accession>
<dbReference type="InterPro" id="IPR055530">
    <property type="entry name" value="DUF7104"/>
</dbReference>
<dbReference type="InterPro" id="IPR056884">
    <property type="entry name" value="NPHP3-like_N"/>
</dbReference>
<dbReference type="Gene3D" id="3.40.50.300">
    <property type="entry name" value="P-loop containing nucleotide triphosphate hydrolases"/>
    <property type="match status" value="1"/>
</dbReference>
<reference evidence="4" key="1">
    <citation type="submission" date="2022-11" db="EMBL/GenBank/DDBJ databases">
        <authorList>
            <person name="Petersen C."/>
        </authorList>
    </citation>
    <scope>NUCLEOTIDE SEQUENCE</scope>
    <source>
        <strain evidence="4">IBT 20477</strain>
    </source>
</reference>
<name>A0A9W9MV19_9EURO</name>